<comment type="caution">
    <text evidence="1">The sequence shown here is derived from an EMBL/GenBank/DDBJ whole genome shotgun (WGS) entry which is preliminary data.</text>
</comment>
<accession>A0A2I1H853</accession>
<protein>
    <submittedName>
        <fullName evidence="1">Uncharacterized protein</fullName>
    </submittedName>
</protein>
<sequence length="91" mass="10448">MSFKNTITIIIFNTFENNINNDDIDNELGKAIEALNLSNMMQIKEFLTISEKDIIYEVSNISKFADMFKNRPTNHPDEIDDSIEICINDAS</sequence>
<gene>
    <name evidence="1" type="ORF">RhiirA4_474235</name>
</gene>
<evidence type="ECO:0000313" key="2">
    <source>
        <dbReference type="Proteomes" id="UP000234323"/>
    </source>
</evidence>
<dbReference type="EMBL" id="LLXI01001756">
    <property type="protein sequence ID" value="PKY55040.1"/>
    <property type="molecule type" value="Genomic_DNA"/>
</dbReference>
<keyword evidence="2" id="KW-1185">Reference proteome</keyword>
<dbReference type="AlphaFoldDB" id="A0A2I1H853"/>
<organism evidence="1 2">
    <name type="scientific">Rhizophagus irregularis</name>
    <dbReference type="NCBI Taxonomy" id="588596"/>
    <lineage>
        <taxon>Eukaryota</taxon>
        <taxon>Fungi</taxon>
        <taxon>Fungi incertae sedis</taxon>
        <taxon>Mucoromycota</taxon>
        <taxon>Glomeromycotina</taxon>
        <taxon>Glomeromycetes</taxon>
        <taxon>Glomerales</taxon>
        <taxon>Glomeraceae</taxon>
        <taxon>Rhizophagus</taxon>
    </lineage>
</organism>
<proteinExistence type="predicted"/>
<reference evidence="1 2" key="1">
    <citation type="submission" date="2015-10" db="EMBL/GenBank/DDBJ databases">
        <title>Genome analyses suggest a sexual origin of heterokaryosis in a supposedly ancient asexual fungus.</title>
        <authorList>
            <person name="Ropars J."/>
            <person name="Sedzielewska K."/>
            <person name="Noel J."/>
            <person name="Charron P."/>
            <person name="Farinelli L."/>
            <person name="Marton T."/>
            <person name="Kruger M."/>
            <person name="Pelin A."/>
            <person name="Brachmann A."/>
            <person name="Corradi N."/>
        </authorList>
    </citation>
    <scope>NUCLEOTIDE SEQUENCE [LARGE SCALE GENOMIC DNA]</scope>
    <source>
        <strain evidence="1 2">A4</strain>
    </source>
</reference>
<name>A0A2I1H853_9GLOM</name>
<evidence type="ECO:0000313" key="1">
    <source>
        <dbReference type="EMBL" id="PKY55040.1"/>
    </source>
</evidence>
<dbReference type="Proteomes" id="UP000234323">
    <property type="component" value="Unassembled WGS sequence"/>
</dbReference>